<protein>
    <submittedName>
        <fullName evidence="2">Uncharacterized protein</fullName>
    </submittedName>
</protein>
<keyword evidence="3" id="KW-1185">Reference proteome</keyword>
<evidence type="ECO:0000313" key="3">
    <source>
        <dbReference type="Proteomes" id="UP000554965"/>
    </source>
</evidence>
<accession>A0A7Z7II86</accession>
<evidence type="ECO:0000313" key="2">
    <source>
        <dbReference type="EMBL" id="SOJ52872.1"/>
    </source>
</evidence>
<sequence>MVNTSTPEIVRSPPRNRQSRSISLASAQIPGFYNLRRAARTDSSSTAWTVGQRFGVAEGTREAIFEHCQPVGVLGQLTDPRVRTVVVERRDRRGRMVPNWSSPRSVCTAGG</sequence>
<organism evidence="2 3">
    <name type="scientific">Mycobacterium simulans</name>
    <dbReference type="NCBI Taxonomy" id="627089"/>
    <lineage>
        <taxon>Bacteria</taxon>
        <taxon>Bacillati</taxon>
        <taxon>Actinomycetota</taxon>
        <taxon>Actinomycetes</taxon>
        <taxon>Mycobacteriales</taxon>
        <taxon>Mycobacteriaceae</taxon>
        <taxon>Mycobacterium</taxon>
    </lineage>
</organism>
<evidence type="ECO:0000256" key="1">
    <source>
        <dbReference type="SAM" id="MobiDB-lite"/>
    </source>
</evidence>
<gene>
    <name evidence="2" type="ORF">MSIMFB_00378</name>
</gene>
<comment type="caution">
    <text evidence="2">The sequence shown here is derived from an EMBL/GenBank/DDBJ whole genome shotgun (WGS) entry which is preliminary data.</text>
</comment>
<dbReference type="Proteomes" id="UP000554965">
    <property type="component" value="Unassembled WGS sequence"/>
</dbReference>
<reference evidence="2 3" key="1">
    <citation type="submission" date="2017-10" db="EMBL/GenBank/DDBJ databases">
        <authorList>
            <consortium name="Urmite Genomes"/>
        </authorList>
    </citation>
    <scope>NUCLEOTIDE SEQUENCE [LARGE SCALE GENOMIC DNA]</scope>
    <source>
        <strain evidence="2 3">FB-527</strain>
    </source>
</reference>
<name>A0A7Z7II86_9MYCO</name>
<dbReference type="AlphaFoldDB" id="A0A7Z7II86"/>
<dbReference type="EMBL" id="OCTY01000002">
    <property type="protein sequence ID" value="SOJ52872.1"/>
    <property type="molecule type" value="Genomic_DNA"/>
</dbReference>
<proteinExistence type="predicted"/>
<feature type="region of interest" description="Disordered" evidence="1">
    <location>
        <begin position="1"/>
        <end position="23"/>
    </location>
</feature>